<sequence>MIGGLNNKNVAKTNIGHIVALPVRERANMLSKVNLIRIESAHRIACLVVFARLATFAMENNVFVKANASERLSRPQKRFTKFILN</sequence>
<comment type="caution">
    <text evidence="1">The sequence shown here is derived from an EMBL/GenBank/DDBJ whole genome shotgun (WGS) entry which is preliminary data.</text>
</comment>
<gene>
    <name evidence="1" type="ORF">B4U80_08498</name>
</gene>
<accession>A0A443SGM2</accession>
<dbReference type="AlphaFoldDB" id="A0A443SGM2"/>
<keyword evidence="2" id="KW-1185">Reference proteome</keyword>
<evidence type="ECO:0000313" key="2">
    <source>
        <dbReference type="Proteomes" id="UP000288716"/>
    </source>
</evidence>
<dbReference type="Proteomes" id="UP000288716">
    <property type="component" value="Unassembled WGS sequence"/>
</dbReference>
<evidence type="ECO:0000313" key="1">
    <source>
        <dbReference type="EMBL" id="RWS26659.1"/>
    </source>
</evidence>
<dbReference type="VEuPathDB" id="VectorBase:LDEU005381"/>
<name>A0A443SGM2_9ACAR</name>
<proteinExistence type="predicted"/>
<dbReference type="EMBL" id="NCKV01002580">
    <property type="protein sequence ID" value="RWS26659.1"/>
    <property type="molecule type" value="Genomic_DNA"/>
</dbReference>
<protein>
    <submittedName>
        <fullName evidence="1">Uncharacterized protein</fullName>
    </submittedName>
</protein>
<organism evidence="1 2">
    <name type="scientific">Leptotrombidium deliense</name>
    <dbReference type="NCBI Taxonomy" id="299467"/>
    <lineage>
        <taxon>Eukaryota</taxon>
        <taxon>Metazoa</taxon>
        <taxon>Ecdysozoa</taxon>
        <taxon>Arthropoda</taxon>
        <taxon>Chelicerata</taxon>
        <taxon>Arachnida</taxon>
        <taxon>Acari</taxon>
        <taxon>Acariformes</taxon>
        <taxon>Trombidiformes</taxon>
        <taxon>Prostigmata</taxon>
        <taxon>Anystina</taxon>
        <taxon>Parasitengona</taxon>
        <taxon>Trombiculoidea</taxon>
        <taxon>Trombiculidae</taxon>
        <taxon>Leptotrombidium</taxon>
    </lineage>
</organism>
<reference evidence="1 2" key="1">
    <citation type="journal article" date="2018" name="Gigascience">
        <title>Genomes of trombidid mites reveal novel predicted allergens and laterally-transferred genes associated with secondary metabolism.</title>
        <authorList>
            <person name="Dong X."/>
            <person name="Chaisiri K."/>
            <person name="Xia D."/>
            <person name="Armstrong S.D."/>
            <person name="Fang Y."/>
            <person name="Donnelly M.J."/>
            <person name="Kadowaki T."/>
            <person name="McGarry J.W."/>
            <person name="Darby A.C."/>
            <person name="Makepeace B.L."/>
        </authorList>
    </citation>
    <scope>NUCLEOTIDE SEQUENCE [LARGE SCALE GENOMIC DNA]</scope>
    <source>
        <strain evidence="1">UoL-UT</strain>
    </source>
</reference>